<name>A0AAN8D3X5_9TELE</name>
<proteinExistence type="predicted"/>
<evidence type="ECO:0000256" key="1">
    <source>
        <dbReference type="SAM" id="MobiDB-lite"/>
    </source>
</evidence>
<reference evidence="2 3" key="1">
    <citation type="journal article" date="2023" name="Mol. Biol. Evol.">
        <title>Genomics of Secondarily Temperate Adaptation in the Only Non-Antarctic Icefish.</title>
        <authorList>
            <person name="Rivera-Colon A.G."/>
            <person name="Rayamajhi N."/>
            <person name="Minhas B.F."/>
            <person name="Madrigal G."/>
            <person name="Bilyk K.T."/>
            <person name="Yoon V."/>
            <person name="Hune M."/>
            <person name="Gregory S."/>
            <person name="Cheng C.H.C."/>
            <person name="Catchen J.M."/>
        </authorList>
    </citation>
    <scope>NUCLEOTIDE SEQUENCE [LARGE SCALE GENOMIC DNA]</scope>
    <source>
        <strain evidence="2">JC2023a</strain>
    </source>
</reference>
<organism evidence="2 3">
    <name type="scientific">Champsocephalus esox</name>
    <name type="common">pike icefish</name>
    <dbReference type="NCBI Taxonomy" id="159716"/>
    <lineage>
        <taxon>Eukaryota</taxon>
        <taxon>Metazoa</taxon>
        <taxon>Chordata</taxon>
        <taxon>Craniata</taxon>
        <taxon>Vertebrata</taxon>
        <taxon>Euteleostomi</taxon>
        <taxon>Actinopterygii</taxon>
        <taxon>Neopterygii</taxon>
        <taxon>Teleostei</taxon>
        <taxon>Neoteleostei</taxon>
        <taxon>Acanthomorphata</taxon>
        <taxon>Eupercaria</taxon>
        <taxon>Perciformes</taxon>
        <taxon>Notothenioidei</taxon>
        <taxon>Channichthyidae</taxon>
        <taxon>Champsocephalus</taxon>
    </lineage>
</organism>
<keyword evidence="3" id="KW-1185">Reference proteome</keyword>
<dbReference type="Proteomes" id="UP001335648">
    <property type="component" value="Unassembled WGS sequence"/>
</dbReference>
<evidence type="ECO:0000313" key="2">
    <source>
        <dbReference type="EMBL" id="KAK5914837.1"/>
    </source>
</evidence>
<evidence type="ECO:0000313" key="3">
    <source>
        <dbReference type="Proteomes" id="UP001335648"/>
    </source>
</evidence>
<comment type="caution">
    <text evidence="2">The sequence shown here is derived from an EMBL/GenBank/DDBJ whole genome shotgun (WGS) entry which is preliminary data.</text>
</comment>
<feature type="compositionally biased region" description="Basic and acidic residues" evidence="1">
    <location>
        <begin position="116"/>
        <end position="128"/>
    </location>
</feature>
<feature type="compositionally biased region" description="Polar residues" evidence="1">
    <location>
        <begin position="135"/>
        <end position="145"/>
    </location>
</feature>
<sequence length="572" mass="67078">MEELGRREEALSRRMEAELGRRQEELDKRQEELDRRLEELDRRLEELDRRLEAELIRGMEERQKADEAHNDIIEEKRKAVEAHNDIIAERQREEDKYQQLLAERRQEDVRFQDMMADRQKREQEEQITQRKRRTNYSPDYSNGQGDENDDSGNEQHYPGTCPKTKRTKTSAHTSMPLIAAGRRGFQYQPWTHRDMEALVSKLPPLTKGGQKWVNDLERYTAQDHLCLGDMRALLGRIEGRLEVRAIDSEANCTNDPDDTPFNYIRSNYWAAIRHIYPTTRSLHALNSLRKGTEEEMHAFLKRCEGVWEDYTGERHDVSPAVVMLWKNAVIKALPRSVQADLGDVVGLVAKPIEEWRLHLIHHDMKYQATKWENDEEIKTLQLQLLKIKVAEKDTEANKNKKAARQMATTAEKTIETETVMQAPLTVQAQVVPEHQMQYQQRGRGRGRFRGKGEERVSRKWDVTHAVRWTIGPEIVRINKYKTHHKCYNTILHNSNLRHNSIINSKHLCIFLPKYSRKHRYTLPYSINKRDNGEEEGMMAASYVEIVDIWPEIAPLSNIHHKVAPHNAEENQC</sequence>
<accession>A0AAN8D3X5</accession>
<feature type="region of interest" description="Disordered" evidence="1">
    <location>
        <begin position="1"/>
        <end position="32"/>
    </location>
</feature>
<protein>
    <submittedName>
        <fullName evidence="2">Uncharacterized protein</fullName>
    </submittedName>
</protein>
<gene>
    <name evidence="2" type="ORF">CesoFtcFv8_000485</name>
</gene>
<feature type="region of interest" description="Disordered" evidence="1">
    <location>
        <begin position="116"/>
        <end position="173"/>
    </location>
</feature>
<dbReference type="AlphaFoldDB" id="A0AAN8D3X5"/>
<dbReference type="EMBL" id="JAULUE010002046">
    <property type="protein sequence ID" value="KAK5914837.1"/>
    <property type="molecule type" value="Genomic_DNA"/>
</dbReference>